<name>A0ACC5R7F3_9HYPH</name>
<evidence type="ECO:0000313" key="1">
    <source>
        <dbReference type="EMBL" id="MBK1868601.1"/>
    </source>
</evidence>
<proteinExistence type="predicted"/>
<reference evidence="1" key="1">
    <citation type="submission" date="2021-01" db="EMBL/GenBank/DDBJ databases">
        <authorList>
            <person name="Sun Q."/>
        </authorList>
    </citation>
    <scope>NUCLEOTIDE SEQUENCE</scope>
    <source>
        <strain evidence="1">YIM B02566</strain>
    </source>
</reference>
<evidence type="ECO:0000313" key="2">
    <source>
        <dbReference type="Proteomes" id="UP000616151"/>
    </source>
</evidence>
<comment type="caution">
    <text evidence="1">The sequence shown here is derived from an EMBL/GenBank/DDBJ whole genome shotgun (WGS) entry which is preliminary data.</text>
</comment>
<keyword evidence="1" id="KW-0223">Dioxygenase</keyword>
<gene>
    <name evidence="1" type="ORF">JHL16_19760</name>
</gene>
<organism evidence="1 2">
    <name type="scientific">Taklimakanibacter albus</name>
    <dbReference type="NCBI Taxonomy" id="2800327"/>
    <lineage>
        <taxon>Bacteria</taxon>
        <taxon>Pseudomonadati</taxon>
        <taxon>Pseudomonadota</taxon>
        <taxon>Alphaproteobacteria</taxon>
        <taxon>Hyphomicrobiales</taxon>
        <taxon>Aestuariivirgaceae</taxon>
        <taxon>Taklimakanibacter</taxon>
    </lineage>
</organism>
<accession>A0ACC5R7F3</accession>
<keyword evidence="1" id="KW-0560">Oxidoreductase</keyword>
<keyword evidence="2" id="KW-1185">Reference proteome</keyword>
<dbReference type="Proteomes" id="UP000616151">
    <property type="component" value="Unassembled WGS sequence"/>
</dbReference>
<protein>
    <submittedName>
        <fullName evidence="1">Phytanoyl-CoA dioxygenase family protein</fullName>
    </submittedName>
</protein>
<dbReference type="EMBL" id="JAENHL010000007">
    <property type="protein sequence ID" value="MBK1868601.1"/>
    <property type="molecule type" value="Genomic_DNA"/>
</dbReference>
<sequence>MYTKQALRELGVTASTITDAQKQQFDEQGYIVVENALSREDCAQMRDAFERLHAKERETGGHEVHVEPGARRISNIFNKTDAFDKCLWVPEVLAVSAYALGEIKVHGANLRDPVKGYGHQDLHVDVPKRFTDDWWVVNSMIMFDDMTLDNGPTRIVPGSHYWAPINVPYANIGDWEPTPLDPGEEARIPKDLSAPYPGEVLVEAPAGSAIICNSSMWHAGTLKKTDEPRRMLHLTYTRRDLPQQLLQLDYLTPELYNRMSLVQRYLLEIEPPKPGDGIARQPKKEQKGWWN</sequence>